<accession>A0ABV8SQC6</accession>
<organism evidence="3 4">
    <name type="scientific">Steroidobacter flavus</name>
    <dbReference type="NCBI Taxonomy" id="1842136"/>
    <lineage>
        <taxon>Bacteria</taxon>
        <taxon>Pseudomonadati</taxon>
        <taxon>Pseudomonadota</taxon>
        <taxon>Gammaproteobacteria</taxon>
        <taxon>Steroidobacterales</taxon>
        <taxon>Steroidobacteraceae</taxon>
        <taxon>Steroidobacter</taxon>
    </lineage>
</organism>
<evidence type="ECO:0000256" key="1">
    <source>
        <dbReference type="ARBA" id="ARBA00006484"/>
    </source>
</evidence>
<comment type="similarity">
    <text evidence="1">Belongs to the short-chain dehydrogenases/reductases (SDR) family.</text>
</comment>
<gene>
    <name evidence="3" type="ORF">ACFPN2_05815</name>
</gene>
<keyword evidence="2" id="KW-0560">Oxidoreductase</keyword>
<evidence type="ECO:0000313" key="3">
    <source>
        <dbReference type="EMBL" id="MFC4308594.1"/>
    </source>
</evidence>
<dbReference type="InterPro" id="IPR020904">
    <property type="entry name" value="Sc_DH/Rdtase_CS"/>
</dbReference>
<dbReference type="PANTHER" id="PTHR44196:SF3">
    <property type="entry name" value="SHORT CHAIN DEHYDROGENASE FAMILY PROTEIN"/>
    <property type="match status" value="1"/>
</dbReference>
<evidence type="ECO:0000256" key="2">
    <source>
        <dbReference type="ARBA" id="ARBA00023002"/>
    </source>
</evidence>
<dbReference type="EMBL" id="JBHSDU010000003">
    <property type="protein sequence ID" value="MFC4308594.1"/>
    <property type="molecule type" value="Genomic_DNA"/>
</dbReference>
<dbReference type="Proteomes" id="UP001595904">
    <property type="component" value="Unassembled WGS sequence"/>
</dbReference>
<evidence type="ECO:0000313" key="4">
    <source>
        <dbReference type="Proteomes" id="UP001595904"/>
    </source>
</evidence>
<dbReference type="PANTHER" id="PTHR44196">
    <property type="entry name" value="DEHYDROGENASE/REDUCTASE SDR FAMILY MEMBER 7B"/>
    <property type="match status" value="1"/>
</dbReference>
<dbReference type="PRINTS" id="PR00081">
    <property type="entry name" value="GDHRDH"/>
</dbReference>
<reference evidence="4" key="1">
    <citation type="journal article" date="2019" name="Int. J. Syst. Evol. Microbiol.">
        <title>The Global Catalogue of Microorganisms (GCM) 10K type strain sequencing project: providing services to taxonomists for standard genome sequencing and annotation.</title>
        <authorList>
            <consortium name="The Broad Institute Genomics Platform"/>
            <consortium name="The Broad Institute Genome Sequencing Center for Infectious Disease"/>
            <person name="Wu L."/>
            <person name="Ma J."/>
        </authorList>
    </citation>
    <scope>NUCLEOTIDE SEQUENCE [LARGE SCALE GENOMIC DNA]</scope>
    <source>
        <strain evidence="4">CGMCC 1.10759</strain>
    </source>
</reference>
<dbReference type="InterPro" id="IPR036291">
    <property type="entry name" value="NAD(P)-bd_dom_sf"/>
</dbReference>
<dbReference type="PROSITE" id="PS00061">
    <property type="entry name" value="ADH_SHORT"/>
    <property type="match status" value="1"/>
</dbReference>
<proteinExistence type="inferred from homology"/>
<protein>
    <submittedName>
        <fullName evidence="3">SDR family NAD(P)-dependent oxidoreductase</fullName>
    </submittedName>
</protein>
<dbReference type="RefSeq" id="WP_380595691.1">
    <property type="nucleotide sequence ID" value="NZ_JBHSDU010000003.1"/>
</dbReference>
<dbReference type="SUPFAM" id="SSF51735">
    <property type="entry name" value="NAD(P)-binding Rossmann-fold domains"/>
    <property type="match status" value="1"/>
</dbReference>
<sequence length="238" mass="25772">MPGAIVIGASSGIGAALARRLSAQGYRVGLAARRRELLESVRASLPNAAFTKVIDIAQPEQAMTALRELAEEVGDVELYVVSSGVGYINPTLEWSQERSTIEVNVLGFTAMVNAAMHALEQRGSGHLVGISSVAALRGGRAAPAYNASKAFVSNYLEGIRQRCHRNGLPITVTDIKPGFVATAMAQSPQLFWVASAEKAAEQISAAIRGRKRHAYVTRRWRLMAWLLRGLPAAWYQRM</sequence>
<name>A0ABV8SQC6_9GAMM</name>
<dbReference type="InterPro" id="IPR002347">
    <property type="entry name" value="SDR_fam"/>
</dbReference>
<dbReference type="Gene3D" id="3.40.50.720">
    <property type="entry name" value="NAD(P)-binding Rossmann-like Domain"/>
    <property type="match status" value="1"/>
</dbReference>
<comment type="caution">
    <text evidence="3">The sequence shown here is derived from an EMBL/GenBank/DDBJ whole genome shotgun (WGS) entry which is preliminary data.</text>
</comment>
<dbReference type="Pfam" id="PF00106">
    <property type="entry name" value="adh_short"/>
    <property type="match status" value="1"/>
</dbReference>
<keyword evidence="4" id="KW-1185">Reference proteome</keyword>